<comment type="caution">
    <text evidence="1">The sequence shown here is derived from an EMBL/GenBank/DDBJ whole genome shotgun (WGS) entry which is preliminary data.</text>
</comment>
<sequence>MQRGFADGVFRTPIRRASVLETSFLPRLDEFSLRRRKTALTKRQIFTGSQVANSCGMIARHSAIETRGLRR</sequence>
<dbReference type="EMBL" id="PGGN01000002">
    <property type="protein sequence ID" value="PSH57770.1"/>
    <property type="molecule type" value="Genomic_DNA"/>
</dbReference>
<reference evidence="1" key="1">
    <citation type="submission" date="2017-11" db="EMBL/GenBank/DDBJ databases">
        <authorList>
            <person name="Han C.G."/>
        </authorList>
    </citation>
    <scope>NUCLEOTIDE SEQUENCE [LARGE SCALE GENOMIC DNA]</scope>
    <source>
        <strain evidence="1">PEPV15</strain>
    </source>
</reference>
<protein>
    <submittedName>
        <fullName evidence="1">Uncharacterized protein</fullName>
    </submittedName>
</protein>
<name>A0A2P7AU70_9HYPH</name>
<proteinExistence type="predicted"/>
<dbReference type="AlphaFoldDB" id="A0A2P7AU70"/>
<dbReference type="Proteomes" id="UP000241158">
    <property type="component" value="Unassembled WGS sequence"/>
</dbReference>
<evidence type="ECO:0000313" key="2">
    <source>
        <dbReference type="Proteomes" id="UP000241158"/>
    </source>
</evidence>
<gene>
    <name evidence="1" type="ORF">CU100_08615</name>
</gene>
<accession>A0A2P7AU70</accession>
<evidence type="ECO:0000313" key="1">
    <source>
        <dbReference type="EMBL" id="PSH57770.1"/>
    </source>
</evidence>
<organism evidence="1 2">
    <name type="scientific">Phyllobacterium endophyticum</name>
    <dbReference type="NCBI Taxonomy" id="1149773"/>
    <lineage>
        <taxon>Bacteria</taxon>
        <taxon>Pseudomonadati</taxon>
        <taxon>Pseudomonadota</taxon>
        <taxon>Alphaproteobacteria</taxon>
        <taxon>Hyphomicrobiales</taxon>
        <taxon>Phyllobacteriaceae</taxon>
        <taxon>Phyllobacterium</taxon>
    </lineage>
</organism>
<keyword evidence="2" id="KW-1185">Reference proteome</keyword>